<feature type="signal peptide" evidence="2">
    <location>
        <begin position="1"/>
        <end position="30"/>
    </location>
</feature>
<sequence length="299" mass="30903">MPVFSRPSSRSMILLAVVTAAGLLATACSSGDGMSGMDHGGPASSAAPTSGHDMPGMAMPSGDGLAAESAGFRFAPETTTLPATQPSAFRFRITGAGGAAVTAFEPEQTKLMHFYLIRSDLGGFQHLHPTMAPDGTWTAGLAAAQPGKYRAYAQFTTKDGAGKAVPLVLSQQVTVPGDAPDTPLPAASSTTTVDGYTLTLSGDKLMAGMSHELTVTVAKDGKPVTDLQPYLDTYAHLTGFHAGDQAFAHLHPHGEVKGEHGGPELKFEATLPKAGDWRLFVQFRTGGVLHTAAVTLAVS</sequence>
<organism evidence="3 4">
    <name type="scientific">Amycolatopsis samaneae</name>
    <dbReference type="NCBI Taxonomy" id="664691"/>
    <lineage>
        <taxon>Bacteria</taxon>
        <taxon>Bacillati</taxon>
        <taxon>Actinomycetota</taxon>
        <taxon>Actinomycetes</taxon>
        <taxon>Pseudonocardiales</taxon>
        <taxon>Pseudonocardiaceae</taxon>
        <taxon>Amycolatopsis</taxon>
    </lineage>
</organism>
<reference evidence="4" key="1">
    <citation type="journal article" date="2019" name="Int. J. Syst. Evol. Microbiol.">
        <title>The Global Catalogue of Microorganisms (GCM) 10K type strain sequencing project: providing services to taxonomists for standard genome sequencing and annotation.</title>
        <authorList>
            <consortium name="The Broad Institute Genomics Platform"/>
            <consortium name="The Broad Institute Genome Sequencing Center for Infectious Disease"/>
            <person name="Wu L."/>
            <person name="Ma J."/>
        </authorList>
    </citation>
    <scope>NUCLEOTIDE SEQUENCE [LARGE SCALE GENOMIC DNA]</scope>
    <source>
        <strain evidence="4">CGMCC 4.7643</strain>
    </source>
</reference>
<name>A0ABW5GNI7_9PSEU</name>
<keyword evidence="4" id="KW-1185">Reference proteome</keyword>
<evidence type="ECO:0000313" key="3">
    <source>
        <dbReference type="EMBL" id="MFD2462405.1"/>
    </source>
</evidence>
<dbReference type="PROSITE" id="PS51257">
    <property type="entry name" value="PROKAR_LIPOPROTEIN"/>
    <property type="match status" value="1"/>
</dbReference>
<dbReference type="RefSeq" id="WP_378214366.1">
    <property type="nucleotide sequence ID" value="NZ_JBHSBK010000029.1"/>
</dbReference>
<protein>
    <recommendedName>
        <fullName evidence="5">Secreted protein</fullName>
    </recommendedName>
</protein>
<dbReference type="Proteomes" id="UP001597419">
    <property type="component" value="Unassembled WGS sequence"/>
</dbReference>
<gene>
    <name evidence="3" type="ORF">ACFSYJ_27615</name>
</gene>
<evidence type="ECO:0008006" key="5">
    <source>
        <dbReference type="Google" id="ProtNLM"/>
    </source>
</evidence>
<comment type="caution">
    <text evidence="3">The sequence shown here is derived from an EMBL/GenBank/DDBJ whole genome shotgun (WGS) entry which is preliminary data.</text>
</comment>
<evidence type="ECO:0000256" key="1">
    <source>
        <dbReference type="SAM" id="MobiDB-lite"/>
    </source>
</evidence>
<proteinExistence type="predicted"/>
<feature type="chain" id="PRO_5047541855" description="Secreted protein" evidence="2">
    <location>
        <begin position="31"/>
        <end position="299"/>
    </location>
</feature>
<accession>A0ABW5GNI7</accession>
<keyword evidence="2" id="KW-0732">Signal</keyword>
<evidence type="ECO:0000256" key="2">
    <source>
        <dbReference type="SAM" id="SignalP"/>
    </source>
</evidence>
<evidence type="ECO:0000313" key="4">
    <source>
        <dbReference type="Proteomes" id="UP001597419"/>
    </source>
</evidence>
<feature type="region of interest" description="Disordered" evidence="1">
    <location>
        <begin position="34"/>
        <end position="65"/>
    </location>
</feature>
<dbReference type="EMBL" id="JBHUKU010000015">
    <property type="protein sequence ID" value="MFD2462405.1"/>
    <property type="molecule type" value="Genomic_DNA"/>
</dbReference>